<evidence type="ECO:0000313" key="2">
    <source>
        <dbReference type="Proteomes" id="UP000594262"/>
    </source>
</evidence>
<evidence type="ECO:0000313" key="1">
    <source>
        <dbReference type="EnsemblMetazoa" id="CLYHEMP011139.1"/>
    </source>
</evidence>
<proteinExistence type="predicted"/>
<sequence>CTEVLKETPLFESCDDAYVFSTKDDKVGSIYNDYDGDSDKLIMESDFQEDELSCSQSAHELIQQEIVRDPIVDDEDMDFYFLESDEATPARWTKTHKLFYTEKGTTHYQLCINILNYMSNEEWRKVPINQEDIKRYEIRRKRKWRGGDTFYEA</sequence>
<dbReference type="Proteomes" id="UP000594262">
    <property type="component" value="Unplaced"/>
</dbReference>
<accession>A0A7M5WSQ6</accession>
<protein>
    <submittedName>
        <fullName evidence="1">Uncharacterized protein</fullName>
    </submittedName>
</protein>
<keyword evidence="2" id="KW-1185">Reference proteome</keyword>
<reference evidence="1" key="1">
    <citation type="submission" date="2021-01" db="UniProtKB">
        <authorList>
            <consortium name="EnsemblMetazoa"/>
        </authorList>
    </citation>
    <scope>IDENTIFICATION</scope>
</reference>
<organism evidence="1 2">
    <name type="scientific">Clytia hemisphaerica</name>
    <dbReference type="NCBI Taxonomy" id="252671"/>
    <lineage>
        <taxon>Eukaryota</taxon>
        <taxon>Metazoa</taxon>
        <taxon>Cnidaria</taxon>
        <taxon>Hydrozoa</taxon>
        <taxon>Hydroidolina</taxon>
        <taxon>Leptothecata</taxon>
        <taxon>Obeliida</taxon>
        <taxon>Clytiidae</taxon>
        <taxon>Clytia</taxon>
    </lineage>
</organism>
<dbReference type="EnsemblMetazoa" id="CLYHEMT011139.1">
    <property type="protein sequence ID" value="CLYHEMP011139.1"/>
    <property type="gene ID" value="CLYHEMG011139"/>
</dbReference>
<dbReference type="AlphaFoldDB" id="A0A7M5WSQ6"/>
<name>A0A7M5WSQ6_9CNID</name>